<dbReference type="EMBL" id="CP113865">
    <property type="protein sequence ID" value="WAM34288.1"/>
    <property type="molecule type" value="Genomic_DNA"/>
</dbReference>
<dbReference type="Gene3D" id="2.30.30.40">
    <property type="entry name" value="SH3 Domains"/>
    <property type="match status" value="1"/>
</dbReference>
<dbReference type="RefSeq" id="WP_157841041.1">
    <property type="nucleotide sequence ID" value="NZ_CP113865.1"/>
</dbReference>
<evidence type="ECO:0000313" key="1">
    <source>
        <dbReference type="EMBL" id="WAM34288.1"/>
    </source>
</evidence>
<organism evidence="1 2">
    <name type="scientific">Caldicellulosiruptor morganii</name>
    <dbReference type="NCBI Taxonomy" id="1387555"/>
    <lineage>
        <taxon>Bacteria</taxon>
        <taxon>Bacillati</taxon>
        <taxon>Bacillota</taxon>
        <taxon>Bacillota incertae sedis</taxon>
        <taxon>Caldicellulosiruptorales</taxon>
        <taxon>Caldicellulosiruptoraceae</taxon>
        <taxon>Caldicellulosiruptor</taxon>
    </lineage>
</organism>
<gene>
    <name evidence="1" type="ORF">OTK00_000472</name>
</gene>
<sequence>MKLGIAVERFLGNEEFVIKPLPKSIEGNKLLLGTTIDYEGNVVIVLNPEYFKM</sequence>
<proteinExistence type="predicted"/>
<keyword evidence="2" id="KW-1185">Reference proteome</keyword>
<dbReference type="Proteomes" id="UP001164909">
    <property type="component" value="Chromosome"/>
</dbReference>
<dbReference type="SUPFAM" id="SSF50341">
    <property type="entry name" value="CheW-like"/>
    <property type="match status" value="1"/>
</dbReference>
<accession>A0ABY7BPC1</accession>
<name>A0ABY7BPC1_9FIRM</name>
<evidence type="ECO:0000313" key="2">
    <source>
        <dbReference type="Proteomes" id="UP001164909"/>
    </source>
</evidence>
<reference evidence="1" key="1">
    <citation type="submission" date="2022-12" db="EMBL/GenBank/DDBJ databases">
        <authorList>
            <person name="Bing R.G."/>
            <person name="Willard D.J."/>
            <person name="Manesh M.J.H."/>
            <person name="Laemthong T."/>
            <person name="Crosby J.R."/>
            <person name="Kelly R.M."/>
        </authorList>
    </citation>
    <scope>NUCLEOTIDE SEQUENCE</scope>
    <source>
        <strain evidence="1">DSM 8990</strain>
    </source>
</reference>
<dbReference type="InterPro" id="IPR036061">
    <property type="entry name" value="CheW-like_dom_sf"/>
</dbReference>
<protein>
    <submittedName>
        <fullName evidence="1">Uncharacterized protein</fullName>
    </submittedName>
</protein>